<feature type="signal peptide" evidence="5">
    <location>
        <begin position="1"/>
        <end position="21"/>
    </location>
</feature>
<comment type="subcellular location">
    <subcellularLocation>
        <location evidence="1">Periplasm</location>
    </subcellularLocation>
</comment>
<dbReference type="InterPro" id="IPR030678">
    <property type="entry name" value="Peptide/Ni-bd"/>
</dbReference>
<dbReference type="Gene3D" id="3.10.105.10">
    <property type="entry name" value="Dipeptide-binding Protein, Domain 3"/>
    <property type="match status" value="1"/>
</dbReference>
<dbReference type="RefSeq" id="WP_119746455.1">
    <property type="nucleotide sequence ID" value="NZ_QZCG01000002.1"/>
</dbReference>
<dbReference type="Proteomes" id="UP000284202">
    <property type="component" value="Unassembled WGS sequence"/>
</dbReference>
<dbReference type="OrthoDB" id="9803988at2"/>
<dbReference type="GO" id="GO:0030288">
    <property type="term" value="C:outer membrane-bounded periplasmic space"/>
    <property type="evidence" value="ECO:0007669"/>
    <property type="project" value="UniProtKB-ARBA"/>
</dbReference>
<evidence type="ECO:0000256" key="5">
    <source>
        <dbReference type="SAM" id="SignalP"/>
    </source>
</evidence>
<dbReference type="Pfam" id="PF00496">
    <property type="entry name" value="SBP_bac_5"/>
    <property type="match status" value="1"/>
</dbReference>
<name>A0A418T4U8_9RHOB</name>
<dbReference type="GO" id="GO:1904680">
    <property type="term" value="F:peptide transmembrane transporter activity"/>
    <property type="evidence" value="ECO:0007669"/>
    <property type="project" value="TreeGrafter"/>
</dbReference>
<gene>
    <name evidence="7" type="ORF">D3P04_04840</name>
</gene>
<proteinExistence type="inferred from homology"/>
<keyword evidence="3" id="KW-0813">Transport</keyword>
<dbReference type="Gene3D" id="3.40.190.10">
    <property type="entry name" value="Periplasmic binding protein-like II"/>
    <property type="match status" value="1"/>
</dbReference>
<dbReference type="AlphaFoldDB" id="A0A418T4U8"/>
<comment type="similarity">
    <text evidence="2">Belongs to the bacterial solute-binding protein 5 family.</text>
</comment>
<feature type="chain" id="PRO_5018982057" evidence="5">
    <location>
        <begin position="22"/>
        <end position="568"/>
    </location>
</feature>
<dbReference type="FunFam" id="3.10.105.10:FF:000006">
    <property type="entry name" value="Peptide ABC transporter substrate-binding protein"/>
    <property type="match status" value="1"/>
</dbReference>
<dbReference type="CDD" id="cd08513">
    <property type="entry name" value="PBP2_thermophilic_Hb8_like"/>
    <property type="match status" value="1"/>
</dbReference>
<feature type="domain" description="Solute-binding protein family 5" evidence="6">
    <location>
        <begin position="69"/>
        <end position="471"/>
    </location>
</feature>
<dbReference type="InterPro" id="IPR000914">
    <property type="entry name" value="SBP_5_dom"/>
</dbReference>
<evidence type="ECO:0000256" key="4">
    <source>
        <dbReference type="ARBA" id="ARBA00022729"/>
    </source>
</evidence>
<dbReference type="EMBL" id="QZCG01000002">
    <property type="protein sequence ID" value="RJE88232.1"/>
    <property type="molecule type" value="Genomic_DNA"/>
</dbReference>
<keyword evidence="4 5" id="KW-0732">Signal</keyword>
<dbReference type="InterPro" id="IPR039424">
    <property type="entry name" value="SBP_5"/>
</dbReference>
<reference evidence="8" key="1">
    <citation type="submission" date="2018-09" db="EMBL/GenBank/DDBJ databases">
        <title>Acidovorax cavernicola nov. sp. isolated from Gruta de las Maravillas (Aracena, Spain).</title>
        <authorList>
            <person name="Jurado V."/>
            <person name="Gutierrez-Patricio S."/>
            <person name="Gonzalez-Pimentel J.L."/>
            <person name="Miller A.Z."/>
            <person name="Laiz L."/>
            <person name="Saiz-Jimenez C."/>
        </authorList>
    </citation>
    <scope>NUCLEOTIDE SEQUENCE [LARGE SCALE GENOMIC DNA]</scope>
    <source>
        <strain evidence="8">1011MAR3C25</strain>
    </source>
</reference>
<sequence>MKKIALLAGTAAILCGTMAHAERGSDGHLNILYWQAASNLNPYLSGIAKEVEAASLVLEPLARFDENGELVPWLAAEIPTLENGGLSEDLKQITWTLREGLLWSDGSPVTSKDVVFTWRYCSDPDSGCAAAAMFEGIETVEAVDDLTVRVDFSEPKPYPYTAFVSSEAPILQEAQFRDCVGSRIAQCSEQNMHPVGTGPYVVDEFLTNDVATFSVNPHFRFEDKPYFETVTIKGGGDAAGAARAVLQTGEMDYGWNLMLSPDVLESMGTGGPGEVVTVFGSSVEYLFLNQTNPDPALGAERSTAQAGAHPIFADPRVGQALSLVIDRAAIAEVLFGETGKPTCNIVPAPEIYASTANDACLTPDPDKARALLEEAGWVDDDGDGIREKDGIKLSLLFQSSVSAVRQDTQALLKQWWSEIGVETELKSVDASVFFGGDAGSPDTRQKFYADVQMYTDNSKGQDPETYLAHWVCNEAPRPETQWQGDNIQRFCSEEYDALAKKYHATAAPEDRAEVARQMNDMLVQSYTIIPIVHRGIVSGKARDLEGVRLNSWDSMIWNIMDWKRKKAE</sequence>
<dbReference type="GO" id="GO:0015833">
    <property type="term" value="P:peptide transport"/>
    <property type="evidence" value="ECO:0007669"/>
    <property type="project" value="TreeGrafter"/>
</dbReference>
<dbReference type="GO" id="GO:0043190">
    <property type="term" value="C:ATP-binding cassette (ABC) transporter complex"/>
    <property type="evidence" value="ECO:0007669"/>
    <property type="project" value="InterPro"/>
</dbReference>
<dbReference type="PANTHER" id="PTHR30290:SF65">
    <property type="entry name" value="MONOACYL PHOSPHATIDYLINOSITOL TETRAMANNOSIDE-BINDING PROTEIN LPQW-RELATED"/>
    <property type="match status" value="1"/>
</dbReference>
<keyword evidence="8" id="KW-1185">Reference proteome</keyword>
<accession>A0A418T4U8</accession>
<evidence type="ECO:0000256" key="1">
    <source>
        <dbReference type="ARBA" id="ARBA00004418"/>
    </source>
</evidence>
<evidence type="ECO:0000256" key="3">
    <source>
        <dbReference type="ARBA" id="ARBA00022448"/>
    </source>
</evidence>
<dbReference type="SUPFAM" id="SSF53850">
    <property type="entry name" value="Periplasmic binding protein-like II"/>
    <property type="match status" value="1"/>
</dbReference>
<comment type="caution">
    <text evidence="7">The sequence shown here is derived from an EMBL/GenBank/DDBJ whole genome shotgun (WGS) entry which is preliminary data.</text>
</comment>
<evidence type="ECO:0000259" key="6">
    <source>
        <dbReference type="Pfam" id="PF00496"/>
    </source>
</evidence>
<dbReference type="PANTHER" id="PTHR30290">
    <property type="entry name" value="PERIPLASMIC BINDING COMPONENT OF ABC TRANSPORTER"/>
    <property type="match status" value="1"/>
</dbReference>
<organism evidence="7 8">
    <name type="scientific">Paracoccus onubensis</name>
    <dbReference type="NCBI Taxonomy" id="1675788"/>
    <lineage>
        <taxon>Bacteria</taxon>
        <taxon>Pseudomonadati</taxon>
        <taxon>Pseudomonadota</taxon>
        <taxon>Alphaproteobacteria</taxon>
        <taxon>Rhodobacterales</taxon>
        <taxon>Paracoccaceae</taxon>
        <taxon>Paracoccus</taxon>
    </lineage>
</organism>
<protein>
    <submittedName>
        <fullName evidence="7">Peptide ABC transporter substrate-binding protein</fullName>
    </submittedName>
</protein>
<evidence type="ECO:0000256" key="2">
    <source>
        <dbReference type="ARBA" id="ARBA00005695"/>
    </source>
</evidence>
<evidence type="ECO:0000313" key="8">
    <source>
        <dbReference type="Proteomes" id="UP000284202"/>
    </source>
</evidence>
<dbReference type="PIRSF" id="PIRSF002741">
    <property type="entry name" value="MppA"/>
    <property type="match status" value="1"/>
</dbReference>
<evidence type="ECO:0000313" key="7">
    <source>
        <dbReference type="EMBL" id="RJE88232.1"/>
    </source>
</evidence>